<dbReference type="WBParaSite" id="HCON_00003720-00001">
    <property type="protein sequence ID" value="HCON_00003720-00001"/>
    <property type="gene ID" value="HCON_00003720"/>
</dbReference>
<keyword evidence="3" id="KW-1185">Reference proteome</keyword>
<keyword evidence="2" id="KW-0472">Membrane</keyword>
<proteinExistence type="predicted"/>
<feature type="compositionally biased region" description="Basic and acidic residues" evidence="1">
    <location>
        <begin position="155"/>
        <end position="164"/>
    </location>
</feature>
<dbReference type="OMA" id="NILMPPG"/>
<dbReference type="Proteomes" id="UP000025227">
    <property type="component" value="Unplaced"/>
</dbReference>
<feature type="compositionally biased region" description="Polar residues" evidence="1">
    <location>
        <begin position="270"/>
        <end position="280"/>
    </location>
</feature>
<organism evidence="3 4">
    <name type="scientific">Haemonchus contortus</name>
    <name type="common">Barber pole worm</name>
    <dbReference type="NCBI Taxonomy" id="6289"/>
    <lineage>
        <taxon>Eukaryota</taxon>
        <taxon>Metazoa</taxon>
        <taxon>Ecdysozoa</taxon>
        <taxon>Nematoda</taxon>
        <taxon>Chromadorea</taxon>
        <taxon>Rhabditida</taxon>
        <taxon>Rhabditina</taxon>
        <taxon>Rhabditomorpha</taxon>
        <taxon>Strongyloidea</taxon>
        <taxon>Trichostrongylidae</taxon>
        <taxon>Haemonchus</taxon>
    </lineage>
</organism>
<reference evidence="4" key="1">
    <citation type="submission" date="2020-12" db="UniProtKB">
        <authorList>
            <consortium name="WormBaseParasite"/>
        </authorList>
    </citation>
    <scope>IDENTIFICATION</scope>
    <source>
        <strain evidence="4">MHco3</strain>
    </source>
</reference>
<evidence type="ECO:0000256" key="1">
    <source>
        <dbReference type="SAM" id="MobiDB-lite"/>
    </source>
</evidence>
<feature type="compositionally biased region" description="Polar residues" evidence="1">
    <location>
        <begin position="168"/>
        <end position="189"/>
    </location>
</feature>
<evidence type="ECO:0000313" key="3">
    <source>
        <dbReference type="Proteomes" id="UP000025227"/>
    </source>
</evidence>
<evidence type="ECO:0000313" key="4">
    <source>
        <dbReference type="WBParaSite" id="HCON_00003720-00001"/>
    </source>
</evidence>
<feature type="region of interest" description="Disordered" evidence="1">
    <location>
        <begin position="154"/>
        <end position="291"/>
    </location>
</feature>
<keyword evidence="2" id="KW-1133">Transmembrane helix</keyword>
<sequence>MRHEIWICFIIIPIVITLIILAYCLLRRVLLRRKKKVSNHVSLRFPLPPPTGEYDDMDETQYDVRVPALRETKSKESKEEGIGSTDFEADSREEQVPTIATMMREERREEPKLSDSNGKKKEPQFLFEAPPPYDQNILMPPGRRRMVAIELADLPVRKVGDTRVLEAGSSNQSSSTGTAISEPANNSKPGLQAGASEMTGPIRVSLPPTPPSMDMTQRTQASRKKSNKDRKSLKESRDSQNDLLDRTARSVSRRSSRPSRSSSRRDPSNYVPNLAQTQQTAEDEEIDIERQ</sequence>
<feature type="compositionally biased region" description="Basic and acidic residues" evidence="1">
    <location>
        <begin position="103"/>
        <end position="123"/>
    </location>
</feature>
<keyword evidence="2" id="KW-0812">Transmembrane</keyword>
<feature type="region of interest" description="Disordered" evidence="1">
    <location>
        <begin position="69"/>
        <end position="138"/>
    </location>
</feature>
<dbReference type="AlphaFoldDB" id="A0A7I4XTT1"/>
<feature type="compositionally biased region" description="Basic and acidic residues" evidence="1">
    <location>
        <begin position="229"/>
        <end position="248"/>
    </location>
</feature>
<protein>
    <submittedName>
        <fullName evidence="4">Shugoshin_C domain-containing protein</fullName>
    </submittedName>
</protein>
<name>A0A7I4XTT1_HAECO</name>
<feature type="compositionally biased region" description="Acidic residues" evidence="1">
    <location>
        <begin position="281"/>
        <end position="291"/>
    </location>
</feature>
<dbReference type="OrthoDB" id="5872821at2759"/>
<feature type="transmembrane region" description="Helical" evidence="2">
    <location>
        <begin position="6"/>
        <end position="26"/>
    </location>
</feature>
<evidence type="ECO:0000256" key="2">
    <source>
        <dbReference type="SAM" id="Phobius"/>
    </source>
</evidence>
<feature type="compositionally biased region" description="Basic and acidic residues" evidence="1">
    <location>
        <begin position="69"/>
        <end position="81"/>
    </location>
</feature>
<accession>A0A7I4XTT1</accession>